<feature type="region of interest" description="Disordered" evidence="3">
    <location>
        <begin position="18"/>
        <end position="48"/>
    </location>
</feature>
<feature type="region of interest" description="Disordered" evidence="3">
    <location>
        <begin position="320"/>
        <end position="341"/>
    </location>
</feature>
<feature type="compositionally biased region" description="Basic and acidic residues" evidence="3">
    <location>
        <begin position="325"/>
        <end position="341"/>
    </location>
</feature>
<dbReference type="InterPro" id="IPR023780">
    <property type="entry name" value="Chromo_domain"/>
</dbReference>
<dbReference type="Pfam" id="PF00385">
    <property type="entry name" value="Chromo"/>
    <property type="match status" value="1"/>
</dbReference>
<feature type="region of interest" description="Disordered" evidence="3">
    <location>
        <begin position="122"/>
        <end position="155"/>
    </location>
</feature>
<dbReference type="PANTHER" id="PTHR22812">
    <property type="entry name" value="CHROMOBOX PROTEIN"/>
    <property type="match status" value="1"/>
</dbReference>
<keyword evidence="6" id="KW-1185">Reference proteome</keyword>
<dbReference type="SMART" id="SM00298">
    <property type="entry name" value="CHROMO"/>
    <property type="match status" value="1"/>
</dbReference>
<dbReference type="AlphaFoldDB" id="A0AB34IPG4"/>
<evidence type="ECO:0000313" key="6">
    <source>
        <dbReference type="Proteomes" id="UP001515480"/>
    </source>
</evidence>
<gene>
    <name evidence="5" type="ORF">AB1Y20_011406</name>
</gene>
<dbReference type="Gene3D" id="2.40.50.40">
    <property type="match status" value="1"/>
</dbReference>
<accession>A0AB34IPG4</accession>
<protein>
    <recommendedName>
        <fullName evidence="4">Chromo domain-containing protein</fullName>
    </recommendedName>
</protein>
<dbReference type="InterPro" id="IPR016197">
    <property type="entry name" value="Chromo-like_dom_sf"/>
</dbReference>
<evidence type="ECO:0000256" key="1">
    <source>
        <dbReference type="ARBA" id="ARBA00004123"/>
    </source>
</evidence>
<reference evidence="5 6" key="1">
    <citation type="journal article" date="2024" name="Science">
        <title>Giant polyketide synthase enzymes in the biosynthesis of giant marine polyether toxins.</title>
        <authorList>
            <person name="Fallon T.R."/>
            <person name="Shende V.V."/>
            <person name="Wierzbicki I.H."/>
            <person name="Pendleton A.L."/>
            <person name="Watervoot N.F."/>
            <person name="Auber R.P."/>
            <person name="Gonzalez D.J."/>
            <person name="Wisecaver J.H."/>
            <person name="Moore B.S."/>
        </authorList>
    </citation>
    <scope>NUCLEOTIDE SEQUENCE [LARGE SCALE GENOMIC DNA]</scope>
    <source>
        <strain evidence="5 6">12B1</strain>
    </source>
</reference>
<comment type="subcellular location">
    <subcellularLocation>
        <location evidence="1">Nucleus</location>
    </subcellularLocation>
</comment>
<dbReference type="Proteomes" id="UP001515480">
    <property type="component" value="Unassembled WGS sequence"/>
</dbReference>
<dbReference type="InterPro" id="IPR051219">
    <property type="entry name" value="Heterochromatin_chromo-domain"/>
</dbReference>
<comment type="caution">
    <text evidence="5">The sequence shown here is derived from an EMBL/GenBank/DDBJ whole genome shotgun (WGS) entry which is preliminary data.</text>
</comment>
<keyword evidence="2" id="KW-0539">Nucleus</keyword>
<organism evidence="5 6">
    <name type="scientific">Prymnesium parvum</name>
    <name type="common">Toxic golden alga</name>
    <dbReference type="NCBI Taxonomy" id="97485"/>
    <lineage>
        <taxon>Eukaryota</taxon>
        <taxon>Haptista</taxon>
        <taxon>Haptophyta</taxon>
        <taxon>Prymnesiophyceae</taxon>
        <taxon>Prymnesiales</taxon>
        <taxon>Prymnesiaceae</taxon>
        <taxon>Prymnesium</taxon>
    </lineage>
</organism>
<evidence type="ECO:0000259" key="4">
    <source>
        <dbReference type="PROSITE" id="PS50013"/>
    </source>
</evidence>
<dbReference type="InterPro" id="IPR000953">
    <property type="entry name" value="Chromo/chromo_shadow_dom"/>
</dbReference>
<evidence type="ECO:0000256" key="3">
    <source>
        <dbReference type="SAM" id="MobiDB-lite"/>
    </source>
</evidence>
<dbReference type="PROSITE" id="PS50013">
    <property type="entry name" value="CHROMO_2"/>
    <property type="match status" value="1"/>
</dbReference>
<dbReference type="GO" id="GO:0005634">
    <property type="term" value="C:nucleus"/>
    <property type="evidence" value="ECO:0007669"/>
    <property type="project" value="UniProtKB-SubCell"/>
</dbReference>
<dbReference type="EMBL" id="JBGBPQ010000022">
    <property type="protein sequence ID" value="KAL1503354.1"/>
    <property type="molecule type" value="Genomic_DNA"/>
</dbReference>
<feature type="compositionally biased region" description="Basic and acidic residues" evidence="3">
    <location>
        <begin position="122"/>
        <end position="137"/>
    </location>
</feature>
<feature type="domain" description="Chromo" evidence="4">
    <location>
        <begin position="54"/>
        <end position="114"/>
    </location>
</feature>
<name>A0AB34IPG4_PRYPA</name>
<evidence type="ECO:0000313" key="5">
    <source>
        <dbReference type="EMBL" id="KAL1503354.1"/>
    </source>
</evidence>
<proteinExistence type="predicted"/>
<dbReference type="SUPFAM" id="SSF54160">
    <property type="entry name" value="Chromo domain-like"/>
    <property type="match status" value="1"/>
</dbReference>
<evidence type="ECO:0000256" key="2">
    <source>
        <dbReference type="ARBA" id="ARBA00023242"/>
    </source>
</evidence>
<sequence>MPIYRYTLARWVLAMPKRGRPKSTAPAPAKKKPTVERTAQTPFEAAQAGTEKTYGVDRIAAVRYIRGVKQYLVEWTGYDPIKECTWEPMENLVGVAAEIREYERRREAEELEANEHLLEKRRKAREEADKQAKELREAAAAAAEGDTGAEAADDTKKLRVHRQKTHPMWGCFDLSVPTPTCKLPKGNCPGQICGIAPSTKAGTTNYWSHLWTHHKAMWYELKSADGKLNAAGEGELNHLHSMLEKAAAAGSSIGGQHLKAKLTGAAKSTADRVTSEWIVDSDQPFNAASTDAFQRMMTTLTNGMYVRWLLREDCEGPRHGYVSRGESRSERIPRATAVREY</sequence>
<feature type="compositionally biased region" description="Low complexity" evidence="3">
    <location>
        <begin position="138"/>
        <end position="150"/>
    </location>
</feature>